<evidence type="ECO:0000313" key="3">
    <source>
        <dbReference type="Proteomes" id="UP000324800"/>
    </source>
</evidence>
<feature type="compositionally biased region" description="Basic and acidic residues" evidence="1">
    <location>
        <begin position="212"/>
        <end position="223"/>
    </location>
</feature>
<feature type="compositionally biased region" description="Basic and acidic residues" evidence="1">
    <location>
        <begin position="189"/>
        <end position="204"/>
    </location>
</feature>
<evidence type="ECO:0000313" key="2">
    <source>
        <dbReference type="EMBL" id="KAA6401376.1"/>
    </source>
</evidence>
<comment type="caution">
    <text evidence="2">The sequence shown here is derived from an EMBL/GenBank/DDBJ whole genome shotgun (WGS) entry which is preliminary data.</text>
</comment>
<feature type="region of interest" description="Disordered" evidence="1">
    <location>
        <begin position="189"/>
        <end position="223"/>
    </location>
</feature>
<sequence>MENRLQQFASHLNNLGRERYDVRRTEDPRVYPTDTTFLFGQKDLENTSNKVQQISYNYSGLRIGSELTRDTIVYVLKDLFKYLEYKMQLQTPLKMHLLQNQQLREQEFIASALVKNHGEKQATQIISKQMGGARVAEGDVLQQSTLGDVSYLFPQETLALPLSLPIISTQPFVEAEFINDHENAKGLKSKMQKDCLDVEPHEETQNSSMTTDSERTASAEAQK</sequence>
<protein>
    <submittedName>
        <fullName evidence="2">Uncharacterized protein</fullName>
    </submittedName>
</protein>
<dbReference type="EMBL" id="SNRW01000400">
    <property type="protein sequence ID" value="KAA6401376.1"/>
    <property type="molecule type" value="Genomic_DNA"/>
</dbReference>
<dbReference type="Proteomes" id="UP000324800">
    <property type="component" value="Unassembled WGS sequence"/>
</dbReference>
<accession>A0A5J4X3Q1</accession>
<dbReference type="AlphaFoldDB" id="A0A5J4X3Q1"/>
<organism evidence="2 3">
    <name type="scientific">Streblomastix strix</name>
    <dbReference type="NCBI Taxonomy" id="222440"/>
    <lineage>
        <taxon>Eukaryota</taxon>
        <taxon>Metamonada</taxon>
        <taxon>Preaxostyla</taxon>
        <taxon>Oxymonadida</taxon>
        <taxon>Streblomastigidae</taxon>
        <taxon>Streblomastix</taxon>
    </lineage>
</organism>
<reference evidence="2 3" key="1">
    <citation type="submission" date="2019-03" db="EMBL/GenBank/DDBJ databases">
        <title>Single cell metagenomics reveals metabolic interactions within the superorganism composed of flagellate Streblomastix strix and complex community of Bacteroidetes bacteria on its surface.</title>
        <authorList>
            <person name="Treitli S.C."/>
            <person name="Kolisko M."/>
            <person name="Husnik F."/>
            <person name="Keeling P."/>
            <person name="Hampl V."/>
        </authorList>
    </citation>
    <scope>NUCLEOTIDE SEQUENCE [LARGE SCALE GENOMIC DNA]</scope>
    <source>
        <strain evidence="2">ST1C</strain>
    </source>
</reference>
<name>A0A5J4X3Q1_9EUKA</name>
<evidence type="ECO:0000256" key="1">
    <source>
        <dbReference type="SAM" id="MobiDB-lite"/>
    </source>
</evidence>
<gene>
    <name evidence="2" type="ORF">EZS28_003099</name>
</gene>
<proteinExistence type="predicted"/>